<dbReference type="GO" id="GO:0005829">
    <property type="term" value="C:cytosol"/>
    <property type="evidence" value="ECO:0007669"/>
    <property type="project" value="TreeGrafter"/>
</dbReference>
<dbReference type="CDD" id="cd08187">
    <property type="entry name" value="BDH"/>
    <property type="match status" value="1"/>
</dbReference>
<dbReference type="GO" id="GO:1990362">
    <property type="term" value="F:butanol dehydrogenase (NAD+) activity"/>
    <property type="evidence" value="ECO:0007669"/>
    <property type="project" value="InterPro"/>
</dbReference>
<dbReference type="GO" id="GO:0008106">
    <property type="term" value="F:alcohol dehydrogenase (NADP+) activity"/>
    <property type="evidence" value="ECO:0007669"/>
    <property type="project" value="TreeGrafter"/>
</dbReference>
<dbReference type="PROSITE" id="PS00060">
    <property type="entry name" value="ADH_IRON_2"/>
    <property type="match status" value="1"/>
</dbReference>
<dbReference type="PANTHER" id="PTHR43633">
    <property type="entry name" value="ALCOHOL DEHYDROGENASE YQHD"/>
    <property type="match status" value="1"/>
</dbReference>
<dbReference type="Proteomes" id="UP000294886">
    <property type="component" value="Unassembled WGS sequence"/>
</dbReference>
<feature type="domain" description="Alcohol dehydrogenase iron-type/glycerol dehydrogenase GldA" evidence="3">
    <location>
        <begin position="42"/>
        <end position="210"/>
    </location>
</feature>
<dbReference type="EMBL" id="SLWU01000010">
    <property type="protein sequence ID" value="TCO66387.1"/>
    <property type="molecule type" value="Genomic_DNA"/>
</dbReference>
<dbReference type="InterPro" id="IPR018211">
    <property type="entry name" value="ADH_Fe_CS"/>
</dbReference>
<organism evidence="5 6">
    <name type="scientific">Caldanaerobacter subterraneus</name>
    <dbReference type="NCBI Taxonomy" id="911092"/>
    <lineage>
        <taxon>Bacteria</taxon>
        <taxon>Bacillati</taxon>
        <taxon>Bacillota</taxon>
        <taxon>Clostridia</taxon>
        <taxon>Thermoanaerobacterales</taxon>
        <taxon>Thermoanaerobacteraceae</taxon>
        <taxon>Caldanaerobacter</taxon>
    </lineage>
</organism>
<feature type="domain" description="Fe-containing alcohol dehydrogenase-like C-terminal" evidence="4">
    <location>
        <begin position="222"/>
        <end position="420"/>
    </location>
</feature>
<dbReference type="GO" id="GO:1990002">
    <property type="term" value="F:methylglyoxal reductase (NADPH) (acetol producing) activity"/>
    <property type="evidence" value="ECO:0007669"/>
    <property type="project" value="TreeGrafter"/>
</dbReference>
<evidence type="ECO:0000256" key="2">
    <source>
        <dbReference type="SAM" id="Phobius"/>
    </source>
</evidence>
<keyword evidence="2" id="KW-1133">Transmembrane helix</keyword>
<dbReference type="Gene3D" id="1.20.1090.10">
    <property type="entry name" value="Dehydroquinate synthase-like - alpha domain"/>
    <property type="match status" value="1"/>
</dbReference>
<dbReference type="SUPFAM" id="SSF56796">
    <property type="entry name" value="Dehydroquinate synthase-like"/>
    <property type="match status" value="1"/>
</dbReference>
<protein>
    <submittedName>
        <fullName evidence="5">Uncharacterized protein</fullName>
    </submittedName>
</protein>
<gene>
    <name evidence="5" type="ORF">EV203_11086</name>
</gene>
<sequence length="423" mass="47611">FTRVKMVFKDLICVFIIKFLMWITIILYEGVVLMKDFIFSSPTKIIFGKGTEEQVGKEVKNYSNKVLLCYGGGSIKKYGLYDKVVKALKEEGVEFVELSGVKPNPRLSLVQEGIKLVRENNIDFILAVGGGSVIDTAKAIAMGVPYEGNVWDFFEGKAELKEALPVGVILTIPATGSEASDATVITNEDGWYKIGFHHELLRPKFAIMNPELTYTLPPYQTACGVADIMAHIMERYFVNEEGVELTDRLCEATLKTVINNARIVLKDPANYNARAQIMWAGTIAHNDLLNTGRGRGDWASHRIEHELSAIYDIAHGAGLAIVFPAWMKYVYKNNINRFVQFAVKVWDVDLPYENLEEIALEGIRRTEEFFKEIGLPVRLKEAGISDDRFEEMADKCTKGGTRTIGDFVKLNKEDIIKIYELAR</sequence>
<feature type="transmembrane region" description="Helical" evidence="2">
    <location>
        <begin position="12"/>
        <end position="34"/>
    </location>
</feature>
<evidence type="ECO:0000259" key="4">
    <source>
        <dbReference type="Pfam" id="PF25137"/>
    </source>
</evidence>
<name>A0A4R2K3N5_9THEO</name>
<keyword evidence="2" id="KW-0812">Transmembrane</keyword>
<dbReference type="InterPro" id="IPR001670">
    <property type="entry name" value="ADH_Fe/GldA"/>
</dbReference>
<comment type="caution">
    <text evidence="5">The sequence shown here is derived from an EMBL/GenBank/DDBJ whole genome shotgun (WGS) entry which is preliminary data.</text>
</comment>
<dbReference type="AlphaFoldDB" id="A0A4R2K3N5"/>
<dbReference type="Gene3D" id="3.40.50.1970">
    <property type="match status" value="1"/>
</dbReference>
<dbReference type="InterPro" id="IPR056798">
    <property type="entry name" value="ADH_Fe_C"/>
</dbReference>
<dbReference type="Pfam" id="PF00465">
    <property type="entry name" value="Fe-ADH"/>
    <property type="match status" value="1"/>
</dbReference>
<reference evidence="5 6" key="1">
    <citation type="submission" date="2019-03" db="EMBL/GenBank/DDBJ databases">
        <title>Genomic Encyclopedia of Type Strains, Phase IV (KMG-IV): sequencing the most valuable type-strain genomes for metagenomic binning, comparative biology and taxonomic classification.</title>
        <authorList>
            <person name="Goeker M."/>
        </authorList>
    </citation>
    <scope>NUCLEOTIDE SEQUENCE [LARGE SCALE GENOMIC DNA]</scope>
    <source>
        <strain evidence="5 6">DSM 13054</strain>
    </source>
</reference>
<evidence type="ECO:0000259" key="3">
    <source>
        <dbReference type="Pfam" id="PF00465"/>
    </source>
</evidence>
<dbReference type="Pfam" id="PF25137">
    <property type="entry name" value="ADH_Fe_C"/>
    <property type="match status" value="1"/>
</dbReference>
<dbReference type="FunFam" id="3.40.50.1970:FF:000003">
    <property type="entry name" value="Alcohol dehydrogenase, iron-containing"/>
    <property type="match status" value="1"/>
</dbReference>
<dbReference type="InterPro" id="IPR044731">
    <property type="entry name" value="BDH-like"/>
</dbReference>
<evidence type="ECO:0000313" key="5">
    <source>
        <dbReference type="EMBL" id="TCO66387.1"/>
    </source>
</evidence>
<evidence type="ECO:0000256" key="1">
    <source>
        <dbReference type="ARBA" id="ARBA00023002"/>
    </source>
</evidence>
<dbReference type="GO" id="GO:0046872">
    <property type="term" value="F:metal ion binding"/>
    <property type="evidence" value="ECO:0007669"/>
    <property type="project" value="InterPro"/>
</dbReference>
<accession>A0A4R2K3N5</accession>
<proteinExistence type="predicted"/>
<dbReference type="PANTHER" id="PTHR43633:SF1">
    <property type="entry name" value="ALCOHOL DEHYDROGENASE YQHD"/>
    <property type="match status" value="1"/>
</dbReference>
<evidence type="ECO:0000313" key="6">
    <source>
        <dbReference type="Proteomes" id="UP000294886"/>
    </source>
</evidence>
<keyword evidence="1" id="KW-0560">Oxidoreductase</keyword>
<keyword evidence="2" id="KW-0472">Membrane</keyword>
<feature type="non-terminal residue" evidence="5">
    <location>
        <position position="1"/>
    </location>
</feature>